<organism evidence="1 2">
    <name type="scientific">Coptis chinensis</name>
    <dbReference type="NCBI Taxonomy" id="261450"/>
    <lineage>
        <taxon>Eukaryota</taxon>
        <taxon>Viridiplantae</taxon>
        <taxon>Streptophyta</taxon>
        <taxon>Embryophyta</taxon>
        <taxon>Tracheophyta</taxon>
        <taxon>Spermatophyta</taxon>
        <taxon>Magnoliopsida</taxon>
        <taxon>Ranunculales</taxon>
        <taxon>Ranunculaceae</taxon>
        <taxon>Coptidoideae</taxon>
        <taxon>Coptis</taxon>
    </lineage>
</organism>
<dbReference type="PANTHER" id="PTHR45786">
    <property type="entry name" value="DNA BINDING PROTEIN-LIKE"/>
    <property type="match status" value="1"/>
</dbReference>
<dbReference type="PANTHER" id="PTHR45786:SF74">
    <property type="entry name" value="ATP-DEPENDENT DNA HELICASE"/>
    <property type="match status" value="1"/>
</dbReference>
<evidence type="ECO:0000313" key="1">
    <source>
        <dbReference type="EMBL" id="KAF9594796.1"/>
    </source>
</evidence>
<keyword evidence="2" id="KW-1185">Reference proteome</keyword>
<dbReference type="AlphaFoldDB" id="A0A835H7N9"/>
<accession>A0A835H7N9</accession>
<dbReference type="Proteomes" id="UP000631114">
    <property type="component" value="Unassembled WGS sequence"/>
</dbReference>
<protein>
    <submittedName>
        <fullName evidence="1">Uncharacterized protein</fullName>
    </submittedName>
</protein>
<dbReference type="OrthoDB" id="1301747at2759"/>
<gene>
    <name evidence="1" type="ORF">IFM89_034779</name>
</gene>
<sequence>MPTARRTCDGNASMWERYLDVNVPLPRLIFSTANVGDPTHGIEVNVESTKEQTAKIARLNRSRLLALKKRNRLLASKEHNLRSNKGKTKNELKNRMQIFNEYNELPDPAIVDGLIKMFDQHNKVVQSFRMARDIFKEDEMIDVCLRLINSRQSDGRQYNLPTGNEVATLIKGDGFNVNDFRDIIVGGLERINELHPKFMALQYPLMFPRGEDGYRPWIPYRRFPNSEENERVFNIDDHKRDTKIKECVGKTIN</sequence>
<dbReference type="EMBL" id="JADFTS010000008">
    <property type="protein sequence ID" value="KAF9594796.1"/>
    <property type="molecule type" value="Genomic_DNA"/>
</dbReference>
<proteinExistence type="predicted"/>
<name>A0A835H7N9_9MAGN</name>
<reference evidence="1 2" key="1">
    <citation type="submission" date="2020-10" db="EMBL/GenBank/DDBJ databases">
        <title>The Coptis chinensis genome and diversification of protoberbering-type alkaloids.</title>
        <authorList>
            <person name="Wang B."/>
            <person name="Shu S."/>
            <person name="Song C."/>
            <person name="Liu Y."/>
        </authorList>
    </citation>
    <scope>NUCLEOTIDE SEQUENCE [LARGE SCALE GENOMIC DNA]</scope>
    <source>
        <strain evidence="1">HL-2020</strain>
        <tissue evidence="1">Leaf</tissue>
    </source>
</reference>
<evidence type="ECO:0000313" key="2">
    <source>
        <dbReference type="Proteomes" id="UP000631114"/>
    </source>
</evidence>
<comment type="caution">
    <text evidence="1">The sequence shown here is derived from an EMBL/GenBank/DDBJ whole genome shotgun (WGS) entry which is preliminary data.</text>
</comment>